<name>A0AAW0GG57_9APHY</name>
<organism evidence="1 2">
    <name type="scientific">Cerrena zonata</name>
    <dbReference type="NCBI Taxonomy" id="2478898"/>
    <lineage>
        <taxon>Eukaryota</taxon>
        <taxon>Fungi</taxon>
        <taxon>Dikarya</taxon>
        <taxon>Basidiomycota</taxon>
        <taxon>Agaricomycotina</taxon>
        <taxon>Agaricomycetes</taxon>
        <taxon>Polyporales</taxon>
        <taxon>Cerrenaceae</taxon>
        <taxon>Cerrena</taxon>
    </lineage>
</organism>
<sequence length="127" mass="14325">MNVPSNQSFSKLTIHTPADTLVHYKSTKCCVIFDTKPATWISADMPHRTRTTPCTRPWNVLSLLVGILRANRFNLSWDLAVDASEQPSSSKMCLRSCPRPRRTKTLPNHPAASTFEHLGRLPVLRNI</sequence>
<gene>
    <name evidence="1" type="ORF">QCA50_007543</name>
</gene>
<proteinExistence type="predicted"/>
<evidence type="ECO:0000313" key="2">
    <source>
        <dbReference type="Proteomes" id="UP001385951"/>
    </source>
</evidence>
<dbReference type="Proteomes" id="UP001385951">
    <property type="component" value="Unassembled WGS sequence"/>
</dbReference>
<accession>A0AAW0GG57</accession>
<dbReference type="AlphaFoldDB" id="A0AAW0GG57"/>
<protein>
    <submittedName>
        <fullName evidence="1">Uncharacterized protein</fullName>
    </submittedName>
</protein>
<dbReference type="EMBL" id="JASBNA010000009">
    <property type="protein sequence ID" value="KAK7688854.1"/>
    <property type="molecule type" value="Genomic_DNA"/>
</dbReference>
<keyword evidence="2" id="KW-1185">Reference proteome</keyword>
<comment type="caution">
    <text evidence="1">The sequence shown here is derived from an EMBL/GenBank/DDBJ whole genome shotgun (WGS) entry which is preliminary data.</text>
</comment>
<evidence type="ECO:0000313" key="1">
    <source>
        <dbReference type="EMBL" id="KAK7688854.1"/>
    </source>
</evidence>
<reference evidence="1 2" key="1">
    <citation type="submission" date="2022-09" db="EMBL/GenBank/DDBJ databases">
        <authorList>
            <person name="Palmer J.M."/>
        </authorList>
    </citation>
    <scope>NUCLEOTIDE SEQUENCE [LARGE SCALE GENOMIC DNA]</scope>
    <source>
        <strain evidence="1 2">DSM 7382</strain>
    </source>
</reference>